<evidence type="ECO:0000313" key="1">
    <source>
        <dbReference type="EMBL" id="KAJ0018715.1"/>
    </source>
</evidence>
<gene>
    <name evidence="1" type="ORF">Pint_11755</name>
</gene>
<accession>A0ACC0XKR9</accession>
<protein>
    <submittedName>
        <fullName evidence="1">Uncharacterized protein</fullName>
    </submittedName>
</protein>
<organism evidence="1 2">
    <name type="scientific">Pistacia integerrima</name>
    <dbReference type="NCBI Taxonomy" id="434235"/>
    <lineage>
        <taxon>Eukaryota</taxon>
        <taxon>Viridiplantae</taxon>
        <taxon>Streptophyta</taxon>
        <taxon>Embryophyta</taxon>
        <taxon>Tracheophyta</taxon>
        <taxon>Spermatophyta</taxon>
        <taxon>Magnoliopsida</taxon>
        <taxon>eudicotyledons</taxon>
        <taxon>Gunneridae</taxon>
        <taxon>Pentapetalae</taxon>
        <taxon>rosids</taxon>
        <taxon>malvids</taxon>
        <taxon>Sapindales</taxon>
        <taxon>Anacardiaceae</taxon>
        <taxon>Pistacia</taxon>
    </lineage>
</organism>
<reference evidence="2" key="1">
    <citation type="journal article" date="2023" name="G3 (Bethesda)">
        <title>Genome assembly and association tests identify interacting loci associated with vigor, precocity, and sex in interspecific pistachio rootstocks.</title>
        <authorList>
            <person name="Palmer W."/>
            <person name="Jacygrad E."/>
            <person name="Sagayaradj S."/>
            <person name="Cavanaugh K."/>
            <person name="Han R."/>
            <person name="Bertier L."/>
            <person name="Beede B."/>
            <person name="Kafkas S."/>
            <person name="Golino D."/>
            <person name="Preece J."/>
            <person name="Michelmore R."/>
        </authorList>
    </citation>
    <scope>NUCLEOTIDE SEQUENCE [LARGE SCALE GENOMIC DNA]</scope>
</reference>
<dbReference type="EMBL" id="CM047747">
    <property type="protein sequence ID" value="KAJ0018715.1"/>
    <property type="molecule type" value="Genomic_DNA"/>
</dbReference>
<name>A0ACC0XKR9_9ROSI</name>
<proteinExistence type="predicted"/>
<sequence>MTYIASPATFNDASWYLRGGVLDHITSQLSNLSVHSEFQGSEKLAVATYPAPLELIYAFHQNNVIVEKQFQVPLNDSSASGSFTDPSKFNFFRSHTPVSVDSIVTIPEVPFHLELNMAPL</sequence>
<evidence type="ECO:0000313" key="2">
    <source>
        <dbReference type="Proteomes" id="UP001163603"/>
    </source>
</evidence>
<keyword evidence="2" id="KW-1185">Reference proteome</keyword>
<comment type="caution">
    <text evidence="1">The sequence shown here is derived from an EMBL/GenBank/DDBJ whole genome shotgun (WGS) entry which is preliminary data.</text>
</comment>
<dbReference type="Proteomes" id="UP001163603">
    <property type="component" value="Chromosome 12"/>
</dbReference>